<feature type="transmembrane region" description="Helical" evidence="7">
    <location>
        <begin position="166"/>
        <end position="184"/>
    </location>
</feature>
<reference evidence="8 9" key="1">
    <citation type="journal article" date="2019" name="Commun. Biol.">
        <title>The bagworm genome reveals a unique fibroin gene that provides high tensile strength.</title>
        <authorList>
            <person name="Kono N."/>
            <person name="Nakamura H."/>
            <person name="Ohtoshi R."/>
            <person name="Tomita M."/>
            <person name="Numata K."/>
            <person name="Arakawa K."/>
        </authorList>
    </citation>
    <scope>NUCLEOTIDE SEQUENCE [LARGE SCALE GENOMIC DNA]</scope>
</reference>
<evidence type="ECO:0000313" key="8">
    <source>
        <dbReference type="EMBL" id="GBP15311.1"/>
    </source>
</evidence>
<evidence type="ECO:0000313" key="9">
    <source>
        <dbReference type="Proteomes" id="UP000299102"/>
    </source>
</evidence>
<dbReference type="Gene3D" id="1.20.1250.20">
    <property type="entry name" value="MFS general substrate transporter like domains"/>
    <property type="match status" value="1"/>
</dbReference>
<keyword evidence="6 7" id="KW-0472">Membrane</keyword>
<dbReference type="Proteomes" id="UP000299102">
    <property type="component" value="Unassembled WGS sequence"/>
</dbReference>
<dbReference type="PANTHER" id="PTHR23511">
    <property type="entry name" value="SYNAPTIC VESICLE GLYCOPROTEIN 2"/>
    <property type="match status" value="1"/>
</dbReference>
<dbReference type="InterPro" id="IPR036259">
    <property type="entry name" value="MFS_trans_sf"/>
</dbReference>
<keyword evidence="3" id="KW-0813">Transport</keyword>
<protein>
    <submittedName>
        <fullName evidence="8">Synaptic vesicle glycoprotein 2C</fullName>
    </submittedName>
</protein>
<evidence type="ECO:0000256" key="5">
    <source>
        <dbReference type="ARBA" id="ARBA00022989"/>
    </source>
</evidence>
<keyword evidence="9" id="KW-1185">Reference proteome</keyword>
<feature type="transmembrane region" description="Helical" evidence="7">
    <location>
        <begin position="72"/>
        <end position="91"/>
    </location>
</feature>
<dbReference type="InterPro" id="IPR005828">
    <property type="entry name" value="MFS_sugar_transport-like"/>
</dbReference>
<dbReference type="PANTHER" id="PTHR23511:SF36">
    <property type="entry name" value="EG:BACR7A4.13 PROTEIN-RELATED"/>
    <property type="match status" value="1"/>
</dbReference>
<evidence type="ECO:0000256" key="3">
    <source>
        <dbReference type="ARBA" id="ARBA00022448"/>
    </source>
</evidence>
<dbReference type="Pfam" id="PF00083">
    <property type="entry name" value="Sugar_tr"/>
    <property type="match status" value="1"/>
</dbReference>
<dbReference type="OrthoDB" id="6133115at2759"/>
<dbReference type="EMBL" id="BGZK01000070">
    <property type="protein sequence ID" value="GBP15311.1"/>
    <property type="molecule type" value="Genomic_DNA"/>
</dbReference>
<comment type="similarity">
    <text evidence="2">Belongs to the major facilitator superfamily.</text>
</comment>
<dbReference type="SUPFAM" id="SSF103473">
    <property type="entry name" value="MFS general substrate transporter"/>
    <property type="match status" value="1"/>
</dbReference>
<keyword evidence="5 7" id="KW-1133">Transmembrane helix</keyword>
<evidence type="ECO:0000256" key="6">
    <source>
        <dbReference type="ARBA" id="ARBA00023136"/>
    </source>
</evidence>
<accession>A0A4C1TNP0</accession>
<gene>
    <name evidence="8" type="primary">SV2C</name>
    <name evidence="8" type="ORF">EVAR_92302_1</name>
</gene>
<dbReference type="GO" id="GO:0016020">
    <property type="term" value="C:membrane"/>
    <property type="evidence" value="ECO:0007669"/>
    <property type="project" value="UniProtKB-SubCell"/>
</dbReference>
<evidence type="ECO:0000256" key="4">
    <source>
        <dbReference type="ARBA" id="ARBA00022692"/>
    </source>
</evidence>
<feature type="transmembrane region" description="Helical" evidence="7">
    <location>
        <begin position="29"/>
        <end position="52"/>
    </location>
</feature>
<sequence>MSRGSLSLGFGANIAIVSEFSHKNIRDMVMMFVMSFKCVSAVVIVLITWAMLTQRWQFSLVDGAFELHTWSFYLYACGIWGLLASIQYYFLPESPKFLLTHGDTQGALGVLKCIYSENTGQHVDTFPIRSLNEDIGSRVTEPEKATFTDRLLGGLSEMKALGRKPLLFYLLTFTTISFMVMFAYNTLRLWFPQISTILETYKEEHGRTEAFCVMIDGYMLDISHTNKSSLSETETEICVPVSEHLSRFRGRGDDNTKKASFQRLNKRIMKCRYLRKV</sequence>
<dbReference type="GO" id="GO:0022857">
    <property type="term" value="F:transmembrane transporter activity"/>
    <property type="evidence" value="ECO:0007669"/>
    <property type="project" value="InterPro"/>
</dbReference>
<comment type="subcellular location">
    <subcellularLocation>
        <location evidence="1">Membrane</location>
        <topology evidence="1">Multi-pass membrane protein</topology>
    </subcellularLocation>
</comment>
<organism evidence="8 9">
    <name type="scientific">Eumeta variegata</name>
    <name type="common">Bagworm moth</name>
    <name type="synonym">Eumeta japonica</name>
    <dbReference type="NCBI Taxonomy" id="151549"/>
    <lineage>
        <taxon>Eukaryota</taxon>
        <taxon>Metazoa</taxon>
        <taxon>Ecdysozoa</taxon>
        <taxon>Arthropoda</taxon>
        <taxon>Hexapoda</taxon>
        <taxon>Insecta</taxon>
        <taxon>Pterygota</taxon>
        <taxon>Neoptera</taxon>
        <taxon>Endopterygota</taxon>
        <taxon>Lepidoptera</taxon>
        <taxon>Glossata</taxon>
        <taxon>Ditrysia</taxon>
        <taxon>Tineoidea</taxon>
        <taxon>Psychidae</taxon>
        <taxon>Oiketicinae</taxon>
        <taxon>Eumeta</taxon>
    </lineage>
</organism>
<proteinExistence type="inferred from homology"/>
<dbReference type="STRING" id="151549.A0A4C1TNP0"/>
<name>A0A4C1TNP0_EUMVA</name>
<keyword evidence="4 7" id="KW-0812">Transmembrane</keyword>
<evidence type="ECO:0000256" key="2">
    <source>
        <dbReference type="ARBA" id="ARBA00008335"/>
    </source>
</evidence>
<dbReference type="AlphaFoldDB" id="A0A4C1TNP0"/>
<evidence type="ECO:0000256" key="1">
    <source>
        <dbReference type="ARBA" id="ARBA00004141"/>
    </source>
</evidence>
<evidence type="ECO:0000256" key="7">
    <source>
        <dbReference type="SAM" id="Phobius"/>
    </source>
</evidence>
<comment type="caution">
    <text evidence="8">The sequence shown here is derived from an EMBL/GenBank/DDBJ whole genome shotgun (WGS) entry which is preliminary data.</text>
</comment>